<name>X1RFF6_9ZZZZ</name>
<dbReference type="EMBL" id="BARW01004325">
    <property type="protein sequence ID" value="GAI61880.1"/>
    <property type="molecule type" value="Genomic_DNA"/>
</dbReference>
<protein>
    <submittedName>
        <fullName evidence="1">Uncharacterized protein</fullName>
    </submittedName>
</protein>
<feature type="non-terminal residue" evidence="1">
    <location>
        <position position="155"/>
    </location>
</feature>
<reference evidence="1" key="1">
    <citation type="journal article" date="2014" name="Front. Microbiol.">
        <title>High frequency of phylogenetically diverse reductive dehalogenase-homologous genes in deep subseafloor sedimentary metagenomes.</title>
        <authorList>
            <person name="Kawai M."/>
            <person name="Futagami T."/>
            <person name="Toyoda A."/>
            <person name="Takaki Y."/>
            <person name="Nishi S."/>
            <person name="Hori S."/>
            <person name="Arai W."/>
            <person name="Tsubouchi T."/>
            <person name="Morono Y."/>
            <person name="Uchiyama I."/>
            <person name="Ito T."/>
            <person name="Fujiyama A."/>
            <person name="Inagaki F."/>
            <person name="Takami H."/>
        </authorList>
    </citation>
    <scope>NUCLEOTIDE SEQUENCE</scope>
    <source>
        <strain evidence="1">Expedition CK06-06</strain>
    </source>
</reference>
<dbReference type="AlphaFoldDB" id="X1RFF6"/>
<gene>
    <name evidence="1" type="ORF">S12H4_10222</name>
</gene>
<sequence>MAYITCKQCGFSAPETFFQSGLRVSRVKHKSIYQRRVCLMCRQEEQDKHKRGDRSVPKARNMLYTHCERYNRRNGTTLKPMEFARKFGWDLKRMTHDIEHTFNNWCPYCDGSFGTMEHGLADLTLDIRDPSQPPYYNNVIYCCSTCNKRKGQMGP</sequence>
<evidence type="ECO:0000313" key="1">
    <source>
        <dbReference type="EMBL" id="GAI61880.1"/>
    </source>
</evidence>
<comment type="caution">
    <text evidence="1">The sequence shown here is derived from an EMBL/GenBank/DDBJ whole genome shotgun (WGS) entry which is preliminary data.</text>
</comment>
<organism evidence="1">
    <name type="scientific">marine sediment metagenome</name>
    <dbReference type="NCBI Taxonomy" id="412755"/>
    <lineage>
        <taxon>unclassified sequences</taxon>
        <taxon>metagenomes</taxon>
        <taxon>ecological metagenomes</taxon>
    </lineage>
</organism>
<proteinExistence type="predicted"/>
<accession>X1RFF6</accession>